<dbReference type="AlphaFoldDB" id="A0A3G9G7K3"/>
<dbReference type="RefSeq" id="WP_172961132.1">
    <property type="nucleotide sequence ID" value="NZ_AP018827.1"/>
</dbReference>
<gene>
    <name evidence="1" type="ORF">EM6_0857</name>
</gene>
<dbReference type="Proteomes" id="UP000278756">
    <property type="component" value="Chromosome 1"/>
</dbReference>
<organism evidence="1 2">
    <name type="scientific">Asticcacaulis excentricus</name>
    <dbReference type="NCBI Taxonomy" id="78587"/>
    <lineage>
        <taxon>Bacteria</taxon>
        <taxon>Pseudomonadati</taxon>
        <taxon>Pseudomonadota</taxon>
        <taxon>Alphaproteobacteria</taxon>
        <taxon>Caulobacterales</taxon>
        <taxon>Caulobacteraceae</taxon>
        <taxon>Asticcacaulis</taxon>
    </lineage>
</organism>
<name>A0A3G9G7K3_9CAUL</name>
<evidence type="ECO:0000313" key="2">
    <source>
        <dbReference type="Proteomes" id="UP000278756"/>
    </source>
</evidence>
<protein>
    <submittedName>
        <fullName evidence="1">Uncharacterized protein</fullName>
    </submittedName>
</protein>
<evidence type="ECO:0000313" key="1">
    <source>
        <dbReference type="EMBL" id="BBF80278.1"/>
    </source>
</evidence>
<accession>A0A3G9G7K3</accession>
<reference evidence="2" key="2">
    <citation type="journal article" date="2017" name="Plant Physiol. Biochem.">
        <title>Differential oxidative and antioxidative response of duckweed Lemna minor toward plant growth promoting/inhibiting bacteria.</title>
        <authorList>
            <person name="Ishizawa H."/>
            <person name="Kuroda M."/>
            <person name="Morikawa M."/>
            <person name="Ike M."/>
        </authorList>
    </citation>
    <scope>NUCLEOTIDE SEQUENCE [LARGE SCALE GENOMIC DNA]</scope>
    <source>
        <strain evidence="2">M6</strain>
    </source>
</reference>
<sequence>MSQALAKPPKGDWVFDNSPDYPDFTRVIIKETGGKLTGVITSRWYGDLPMQDLWGAGDTLVFKISNGNPRVTPTDIVIKAEGTSIRMTGKL</sequence>
<reference evidence="2" key="1">
    <citation type="journal article" date="2017" name="Biotechnol. Biofuels">
        <title>Evaluation of environmental bacterial communities as a factor affecting the growth of duckweed Lemna minor.</title>
        <authorList>
            <person name="Ishizawa H."/>
            <person name="Kuroda M."/>
            <person name="Morikawa M."/>
            <person name="Ike M."/>
        </authorList>
    </citation>
    <scope>NUCLEOTIDE SEQUENCE [LARGE SCALE GENOMIC DNA]</scope>
    <source>
        <strain evidence="2">M6</strain>
    </source>
</reference>
<proteinExistence type="predicted"/>
<dbReference type="EMBL" id="AP018827">
    <property type="protein sequence ID" value="BBF80278.1"/>
    <property type="molecule type" value="Genomic_DNA"/>
</dbReference>